<dbReference type="HAMAP" id="MF_01114">
    <property type="entry name" value="RecX"/>
    <property type="match status" value="1"/>
</dbReference>
<dbReference type="GO" id="GO:0005737">
    <property type="term" value="C:cytoplasm"/>
    <property type="evidence" value="ECO:0007669"/>
    <property type="project" value="UniProtKB-SubCell"/>
</dbReference>
<comment type="caution">
    <text evidence="8">The sequence shown here is derived from an EMBL/GenBank/DDBJ whole genome shotgun (WGS) entry which is preliminary data.</text>
</comment>
<keyword evidence="9" id="KW-1185">Reference proteome</keyword>
<dbReference type="Proteomes" id="UP000014541">
    <property type="component" value="Unassembled WGS sequence"/>
</dbReference>
<dbReference type="PATRIC" id="fig|1125699.3.peg.1757"/>
<comment type="function">
    <text evidence="5">Modulates RecA activity.</text>
</comment>
<organism evidence="8 9">
    <name type="scientific">Treponema maltophilum ATCC 51939</name>
    <dbReference type="NCBI Taxonomy" id="1125699"/>
    <lineage>
        <taxon>Bacteria</taxon>
        <taxon>Pseudomonadati</taxon>
        <taxon>Spirochaetota</taxon>
        <taxon>Spirochaetia</taxon>
        <taxon>Spirochaetales</taxon>
        <taxon>Treponemataceae</taxon>
        <taxon>Treponema</taxon>
    </lineage>
</organism>
<reference evidence="8 9" key="1">
    <citation type="submission" date="2013-04" db="EMBL/GenBank/DDBJ databases">
        <title>The Genome Sequence of Treponema maltophilum ATCC 51939.</title>
        <authorList>
            <consortium name="The Broad Institute Genomics Platform"/>
            <person name="Earl A."/>
            <person name="Ward D."/>
            <person name="Feldgarden M."/>
            <person name="Gevers D."/>
            <person name="Leonetti C."/>
            <person name="Blanton J.M."/>
            <person name="Dewhirst F.E."/>
            <person name="Izard J."/>
            <person name="Walker B."/>
            <person name="Young S."/>
            <person name="Zeng Q."/>
            <person name="Gargeya S."/>
            <person name="Fitzgerald M."/>
            <person name="Haas B."/>
            <person name="Abouelleil A."/>
            <person name="Allen A.W."/>
            <person name="Alvarado L."/>
            <person name="Arachchi H.M."/>
            <person name="Berlin A.M."/>
            <person name="Chapman S.B."/>
            <person name="Gainer-Dewar J."/>
            <person name="Goldberg J."/>
            <person name="Griggs A."/>
            <person name="Gujja S."/>
            <person name="Hansen M."/>
            <person name="Howarth C."/>
            <person name="Imamovic A."/>
            <person name="Ireland A."/>
            <person name="Larimer J."/>
            <person name="McCowan C."/>
            <person name="Murphy C."/>
            <person name="Pearson M."/>
            <person name="Poon T.W."/>
            <person name="Priest M."/>
            <person name="Roberts A."/>
            <person name="Saif S."/>
            <person name="Shea T."/>
            <person name="Sisk P."/>
            <person name="Sykes S."/>
            <person name="Wortman J."/>
            <person name="Nusbaum C."/>
            <person name="Birren B."/>
        </authorList>
    </citation>
    <scope>NUCLEOTIDE SEQUENCE [LARGE SCALE GENOMIC DNA]</scope>
    <source>
        <strain evidence="8 9">ATCC 51939</strain>
    </source>
</reference>
<feature type="domain" description="RecX second three-helical" evidence="6">
    <location>
        <begin position="83"/>
        <end position="124"/>
    </location>
</feature>
<name>S3K1K6_TREMA</name>
<dbReference type="InterPro" id="IPR053924">
    <property type="entry name" value="RecX_HTH_2nd"/>
</dbReference>
<evidence type="ECO:0000256" key="3">
    <source>
        <dbReference type="ARBA" id="ARBA00018111"/>
    </source>
</evidence>
<evidence type="ECO:0000313" key="9">
    <source>
        <dbReference type="Proteomes" id="UP000014541"/>
    </source>
</evidence>
<dbReference type="EMBL" id="ATFF01000006">
    <property type="protein sequence ID" value="EPF31395.1"/>
    <property type="molecule type" value="Genomic_DNA"/>
</dbReference>
<gene>
    <name evidence="5" type="primary">recX</name>
    <name evidence="8" type="ORF">HMPREF9194_01741</name>
</gene>
<feature type="domain" description="RecX first three-helical" evidence="7">
    <location>
        <begin position="39"/>
        <end position="74"/>
    </location>
</feature>
<dbReference type="eggNOG" id="COG2137">
    <property type="taxonomic scope" value="Bacteria"/>
</dbReference>
<dbReference type="InterPro" id="IPR036388">
    <property type="entry name" value="WH-like_DNA-bd_sf"/>
</dbReference>
<dbReference type="STRING" id="1125699.HMPREF9194_01741"/>
<keyword evidence="4 5" id="KW-0963">Cytoplasm</keyword>
<protein>
    <recommendedName>
        <fullName evidence="3 5">Regulatory protein RecX</fullName>
    </recommendedName>
</protein>
<evidence type="ECO:0000256" key="5">
    <source>
        <dbReference type="HAMAP-Rule" id="MF_01114"/>
    </source>
</evidence>
<evidence type="ECO:0000259" key="7">
    <source>
        <dbReference type="Pfam" id="PF21982"/>
    </source>
</evidence>
<accession>S3K1K6</accession>
<evidence type="ECO:0000256" key="2">
    <source>
        <dbReference type="ARBA" id="ARBA00009695"/>
    </source>
</evidence>
<dbReference type="GO" id="GO:0006282">
    <property type="term" value="P:regulation of DNA repair"/>
    <property type="evidence" value="ECO:0007669"/>
    <property type="project" value="UniProtKB-UniRule"/>
</dbReference>
<sequence length="185" mass="20959">MRSDYLQSVALQDIRSGTCFTEDESDDIVQAGFAFAAERQALSFLNRSEHSRYMLECKLEKKGHAKQAVKKALDLLEGKKLLDDLRFAQAWLHDRLITRAEGPLRLSGELANRGVKRDLIDKALAALFEDVSVDELFVRARTKLERAGKSGKKLEDALIRKGFDLRSVRSIRSIGDESQYNKKTD</sequence>
<dbReference type="Pfam" id="PF02631">
    <property type="entry name" value="RecX_HTH2"/>
    <property type="match status" value="1"/>
</dbReference>
<dbReference type="PANTHER" id="PTHR33602:SF1">
    <property type="entry name" value="REGULATORY PROTEIN RECX FAMILY PROTEIN"/>
    <property type="match status" value="1"/>
</dbReference>
<dbReference type="InterPro" id="IPR053926">
    <property type="entry name" value="RecX_HTH_1st"/>
</dbReference>
<dbReference type="Pfam" id="PF21982">
    <property type="entry name" value="RecX_HTH1"/>
    <property type="match status" value="1"/>
</dbReference>
<dbReference type="HOGENOM" id="CLU_066607_2_0_12"/>
<dbReference type="PANTHER" id="PTHR33602">
    <property type="entry name" value="REGULATORY PROTEIN RECX FAMILY PROTEIN"/>
    <property type="match status" value="1"/>
</dbReference>
<comment type="similarity">
    <text evidence="2 5">Belongs to the RecX family.</text>
</comment>
<dbReference type="InterPro" id="IPR003783">
    <property type="entry name" value="Regulatory_RecX"/>
</dbReference>
<dbReference type="Gene3D" id="1.10.10.10">
    <property type="entry name" value="Winged helix-like DNA-binding domain superfamily/Winged helix DNA-binding domain"/>
    <property type="match status" value="2"/>
</dbReference>
<evidence type="ECO:0000259" key="6">
    <source>
        <dbReference type="Pfam" id="PF02631"/>
    </source>
</evidence>
<evidence type="ECO:0000313" key="8">
    <source>
        <dbReference type="EMBL" id="EPF31395.1"/>
    </source>
</evidence>
<evidence type="ECO:0000256" key="4">
    <source>
        <dbReference type="ARBA" id="ARBA00022490"/>
    </source>
</evidence>
<dbReference type="AlphaFoldDB" id="S3K1K6"/>
<evidence type="ECO:0000256" key="1">
    <source>
        <dbReference type="ARBA" id="ARBA00004496"/>
    </source>
</evidence>
<comment type="subcellular location">
    <subcellularLocation>
        <location evidence="1 5">Cytoplasm</location>
    </subcellularLocation>
</comment>
<proteinExistence type="inferred from homology"/>